<comment type="similarity">
    <text evidence="1 4">Belongs to the aldehyde dehydrogenase family.</text>
</comment>
<dbReference type="FunFam" id="3.40.605.10:FF:000007">
    <property type="entry name" value="NAD/NADP-dependent betaine aldehyde dehydrogenase"/>
    <property type="match status" value="1"/>
</dbReference>
<dbReference type="EMBL" id="WJJP01000241">
    <property type="protein sequence ID" value="MBD3324477.1"/>
    <property type="molecule type" value="Genomic_DNA"/>
</dbReference>
<comment type="caution">
    <text evidence="6">The sequence shown here is derived from an EMBL/GenBank/DDBJ whole genome shotgun (WGS) entry which is preliminary data.</text>
</comment>
<dbReference type="AlphaFoldDB" id="A0A9D5Q5P9"/>
<evidence type="ECO:0000313" key="6">
    <source>
        <dbReference type="EMBL" id="MBD3324477.1"/>
    </source>
</evidence>
<dbReference type="InterPro" id="IPR015590">
    <property type="entry name" value="Aldehyde_DH_dom"/>
</dbReference>
<dbReference type="PROSITE" id="PS00687">
    <property type="entry name" value="ALDEHYDE_DEHYDR_GLU"/>
    <property type="match status" value="1"/>
</dbReference>
<organism evidence="6 7">
    <name type="scientific">candidate division KSB3 bacterium</name>
    <dbReference type="NCBI Taxonomy" id="2044937"/>
    <lineage>
        <taxon>Bacteria</taxon>
        <taxon>candidate division KSB3</taxon>
    </lineage>
</organism>
<dbReference type="Proteomes" id="UP000649604">
    <property type="component" value="Unassembled WGS sequence"/>
</dbReference>
<evidence type="ECO:0000256" key="2">
    <source>
        <dbReference type="ARBA" id="ARBA00023002"/>
    </source>
</evidence>
<dbReference type="Gene3D" id="3.40.309.10">
    <property type="entry name" value="Aldehyde Dehydrogenase, Chain A, domain 2"/>
    <property type="match status" value="1"/>
</dbReference>
<feature type="active site" evidence="3">
    <location>
        <position position="250"/>
    </location>
</feature>
<dbReference type="Pfam" id="PF00171">
    <property type="entry name" value="Aldedh"/>
    <property type="match status" value="1"/>
</dbReference>
<reference evidence="6" key="1">
    <citation type="submission" date="2019-11" db="EMBL/GenBank/DDBJ databases">
        <title>Microbial mats filling the niche in hypersaline microbial mats.</title>
        <authorList>
            <person name="Wong H.L."/>
            <person name="Macleod F.I."/>
            <person name="White R.A. III"/>
            <person name="Burns B.P."/>
        </authorList>
    </citation>
    <scope>NUCLEOTIDE SEQUENCE</scope>
    <source>
        <strain evidence="6">Rbin_158</strain>
    </source>
</reference>
<evidence type="ECO:0000313" key="7">
    <source>
        <dbReference type="Proteomes" id="UP000649604"/>
    </source>
</evidence>
<evidence type="ECO:0000256" key="4">
    <source>
        <dbReference type="RuleBase" id="RU003345"/>
    </source>
</evidence>
<dbReference type="FunFam" id="3.40.309.10:FF:000009">
    <property type="entry name" value="Aldehyde dehydrogenase A"/>
    <property type="match status" value="1"/>
</dbReference>
<dbReference type="InterPro" id="IPR016161">
    <property type="entry name" value="Ald_DH/histidinol_DH"/>
</dbReference>
<proteinExistence type="inferred from homology"/>
<dbReference type="InterPro" id="IPR029510">
    <property type="entry name" value="Ald_DH_CS_GLU"/>
</dbReference>
<evidence type="ECO:0000259" key="5">
    <source>
        <dbReference type="Pfam" id="PF00171"/>
    </source>
</evidence>
<dbReference type="Gene3D" id="3.40.605.10">
    <property type="entry name" value="Aldehyde Dehydrogenase, Chain A, domain 1"/>
    <property type="match status" value="1"/>
</dbReference>
<dbReference type="InterPro" id="IPR016163">
    <property type="entry name" value="Ald_DH_C"/>
</dbReference>
<protein>
    <submittedName>
        <fullName evidence="6">Aldehyde dehydrogenase family protein</fullName>
    </submittedName>
</protein>
<name>A0A9D5Q5P9_9BACT</name>
<dbReference type="GO" id="GO:0016620">
    <property type="term" value="F:oxidoreductase activity, acting on the aldehyde or oxo group of donors, NAD or NADP as acceptor"/>
    <property type="evidence" value="ECO:0007669"/>
    <property type="project" value="InterPro"/>
</dbReference>
<feature type="domain" description="Aldehyde dehydrogenase" evidence="5">
    <location>
        <begin position="11"/>
        <end position="475"/>
    </location>
</feature>
<dbReference type="PANTHER" id="PTHR11699">
    <property type="entry name" value="ALDEHYDE DEHYDROGENASE-RELATED"/>
    <property type="match status" value="1"/>
</dbReference>
<evidence type="ECO:0000256" key="1">
    <source>
        <dbReference type="ARBA" id="ARBA00009986"/>
    </source>
</evidence>
<dbReference type="SUPFAM" id="SSF53720">
    <property type="entry name" value="ALDH-like"/>
    <property type="match status" value="1"/>
</dbReference>
<dbReference type="NCBIfam" id="NF010000">
    <property type="entry name" value="PRK13473.1"/>
    <property type="match status" value="1"/>
</dbReference>
<dbReference type="InterPro" id="IPR016162">
    <property type="entry name" value="Ald_DH_N"/>
</dbReference>
<accession>A0A9D5Q5P9</accession>
<evidence type="ECO:0000256" key="3">
    <source>
        <dbReference type="PROSITE-ProRule" id="PRU10007"/>
    </source>
</evidence>
<keyword evidence="2 4" id="KW-0560">Oxidoreductase</keyword>
<gene>
    <name evidence="6" type="ORF">GF339_07820</name>
</gene>
<sequence length="483" mass="51925">MDYTLWIDGQWTDGAQGKRMEIENPATLKPFAVVADADPDDVNRAVHAAKTAFYDGRWSGKTPAERAEILWKFADLLQAHAEPLARLESQNTGKPFQALSLAADIPFSIDNLRFFAAAARNTSGSHAGEFIAGHTSIFRREPVGVVAQITPWNYPLMMAIWKIGPALAAGCTTVVKPAPGTPLSTLYLAELSAEAGIPPGVFNIVTGSDQAGQALVEHPDIRMVSVTGATSTGQQVMRTAAATLKRVHLELGGKAPVLVFRDADLEAAATKITLAATFNSGQDCTAATRVYVEQNRLAAMQDALIAAMRRVQVGDPFVDETEMGPLISGVHRDRVHGFVERARAAGATILTGGNAVADLPHGYYYAPTVITQVEQDAEIVQQEVFGPVITLQSFTTEAEAIALANDVDYGLASYLFTTDVGRVMRVSRQLEFGAVFVNEYQLMASETPHGGFKQSGFGKDLSLEALHDYQITKHVLISHDTGA</sequence>